<sequence length="208" mass="22276">MPRIPLKQDPSATEKPARRRAVALKKKPQSVATDQFFYFFLRLRKGEIRRVVQRVQSLYPDESTEQLARRLILAQCSLSLVGGALLHLPQLFPGAGNILKLAGFVGGASMMARMNLYLILEVALLYGQDIDDQARVGEMMAVVAASGASAAMPLLVNALEWAPVAAIPASGISASAVSKLVGEAAIAFYKSRRDAQVAAQEAMPALAG</sequence>
<gene>
    <name evidence="1" type="ORF">SAMN02949497_2547</name>
</gene>
<accession>A0A1Y6CY23</accession>
<organism evidence="1 2">
    <name type="scientific">Methylomagnum ishizawai</name>
    <dbReference type="NCBI Taxonomy" id="1760988"/>
    <lineage>
        <taxon>Bacteria</taxon>
        <taxon>Pseudomonadati</taxon>
        <taxon>Pseudomonadota</taxon>
        <taxon>Gammaproteobacteria</taxon>
        <taxon>Methylococcales</taxon>
        <taxon>Methylococcaceae</taxon>
        <taxon>Methylomagnum</taxon>
    </lineage>
</organism>
<reference evidence="1 2" key="1">
    <citation type="submission" date="2016-12" db="EMBL/GenBank/DDBJ databases">
        <authorList>
            <person name="Song W.-J."/>
            <person name="Kurnit D.M."/>
        </authorList>
    </citation>
    <scope>NUCLEOTIDE SEQUENCE [LARGE SCALE GENOMIC DNA]</scope>
    <source>
        <strain evidence="1 2">175</strain>
    </source>
</reference>
<dbReference type="RefSeq" id="WP_085213218.1">
    <property type="nucleotide sequence ID" value="NZ_FXAM01000001.1"/>
</dbReference>
<dbReference type="OrthoDB" id="7064612at2"/>
<evidence type="ECO:0000313" key="2">
    <source>
        <dbReference type="Proteomes" id="UP000192923"/>
    </source>
</evidence>
<dbReference type="Proteomes" id="UP000192923">
    <property type="component" value="Unassembled WGS sequence"/>
</dbReference>
<proteinExistence type="predicted"/>
<evidence type="ECO:0000313" key="1">
    <source>
        <dbReference type="EMBL" id="SMF95196.1"/>
    </source>
</evidence>
<dbReference type="AlphaFoldDB" id="A0A1Y6CY23"/>
<keyword evidence="2" id="KW-1185">Reference proteome</keyword>
<dbReference type="EMBL" id="FXAM01000001">
    <property type="protein sequence ID" value="SMF95196.1"/>
    <property type="molecule type" value="Genomic_DNA"/>
</dbReference>
<protein>
    <submittedName>
        <fullName evidence="1">Uncharacterized protein</fullName>
    </submittedName>
</protein>
<name>A0A1Y6CY23_9GAMM</name>